<feature type="chain" id="PRO_5001669105" evidence="1">
    <location>
        <begin position="28"/>
        <end position="241"/>
    </location>
</feature>
<feature type="signal peptide" evidence="1">
    <location>
        <begin position="1"/>
        <end position="27"/>
    </location>
</feature>
<evidence type="ECO:0000256" key="1">
    <source>
        <dbReference type="SAM" id="SignalP"/>
    </source>
</evidence>
<proteinExistence type="predicted"/>
<dbReference type="Gene3D" id="2.60.40.4120">
    <property type="match status" value="1"/>
</dbReference>
<evidence type="ECO:0000313" key="2">
    <source>
        <dbReference type="EMBL" id="KDS52054.1"/>
    </source>
</evidence>
<dbReference type="PROSITE" id="PS51257">
    <property type="entry name" value="PROKAR_LIPOPROTEIN"/>
    <property type="match status" value="1"/>
</dbReference>
<dbReference type="Proteomes" id="UP000027661">
    <property type="component" value="Unassembled WGS sequence"/>
</dbReference>
<organism evidence="2 3">
    <name type="scientific">Phocaeicola vulgatus str. 3975 RP4</name>
    <dbReference type="NCBI Taxonomy" id="1339352"/>
    <lineage>
        <taxon>Bacteria</taxon>
        <taxon>Pseudomonadati</taxon>
        <taxon>Bacteroidota</taxon>
        <taxon>Bacteroidia</taxon>
        <taxon>Bacteroidales</taxon>
        <taxon>Bacteroidaceae</taxon>
        <taxon>Phocaeicola</taxon>
    </lineage>
</organism>
<comment type="caution">
    <text evidence="2">The sequence shown here is derived from an EMBL/GenBank/DDBJ whole genome shotgun (WGS) entry which is preliminary data.</text>
</comment>
<dbReference type="EMBL" id="JNHM01000050">
    <property type="protein sequence ID" value="KDS52054.1"/>
    <property type="molecule type" value="Genomic_DNA"/>
</dbReference>
<protein>
    <submittedName>
        <fullName evidence="2">Putative lipoprotein</fullName>
    </submittedName>
</protein>
<evidence type="ECO:0000313" key="3">
    <source>
        <dbReference type="Proteomes" id="UP000027661"/>
    </source>
</evidence>
<gene>
    <name evidence="2" type="ORF">M099_2989</name>
</gene>
<dbReference type="PATRIC" id="fig|1339352.3.peg.2858"/>
<dbReference type="AlphaFoldDB" id="A0A069SF80"/>
<accession>A0A069SF80</accession>
<dbReference type="RefSeq" id="WP_005850802.1">
    <property type="nucleotide sequence ID" value="NZ_JNHM01000050.1"/>
</dbReference>
<keyword evidence="1" id="KW-0732">Signal</keyword>
<sequence length="241" mass="26604">MMNKLLNKICIGAAVLCSASVISSCTAGLTYEEAPESVYSEVGVSKIELKARELFNDKIYAVNWNKWVDNYIDTRLIGSSDVFTWVNRTGAPYTMPDGKVVAAGESIKVEGSETIESDSSAPDGKVYVLNVYAASDVQYSTANKGFLFDGSKFSGDFELVNPVDNRSQYVVLPVRKNEIIGELYLVSYSVCTVEPVGDSPKLGMPGDFTKPRRYLVKNIAHRPAGVEQHQRMYEVRVTFLP</sequence>
<name>A0A069SF80_PHOVU</name>
<reference evidence="2 3" key="1">
    <citation type="submission" date="2014-04" db="EMBL/GenBank/DDBJ databases">
        <authorList>
            <person name="Sears C."/>
            <person name="Carroll K."/>
            <person name="Sack B.R."/>
            <person name="Qadri F."/>
            <person name="Myers L.L."/>
            <person name="Chung G.-T."/>
            <person name="Escheverria P."/>
            <person name="Fraser C.M."/>
            <person name="Sadzewicz L."/>
            <person name="Shefchek K.A."/>
            <person name="Tallon L."/>
            <person name="Das S.P."/>
            <person name="Daugherty S."/>
            <person name="Mongodin E.F."/>
        </authorList>
    </citation>
    <scope>NUCLEOTIDE SEQUENCE [LARGE SCALE GENOMIC DNA]</scope>
    <source>
        <strain evidence="2 3">3975 RP4</strain>
    </source>
</reference>
<keyword evidence="2" id="KW-0449">Lipoprotein</keyword>